<proteinExistence type="inferred from homology"/>
<dbReference type="InterPro" id="IPR014752">
    <property type="entry name" value="Arrestin-like_C"/>
</dbReference>
<evidence type="ECO:0000259" key="3">
    <source>
        <dbReference type="SMART" id="SM01017"/>
    </source>
</evidence>
<comment type="similarity">
    <text evidence="1">Belongs to the arrestin family.</text>
</comment>
<gene>
    <name evidence="4" type="ORF">HHI36_017641</name>
</gene>
<evidence type="ECO:0000313" key="4">
    <source>
        <dbReference type="EMBL" id="KAL3280139.1"/>
    </source>
</evidence>
<dbReference type="Gene3D" id="2.60.40.640">
    <property type="match status" value="2"/>
</dbReference>
<sequence length="248" mass="28513">MELPGGVSKHAFDIELVNRLPSSFRSYHGEIKYFLKAYVKRHFKIDLTSLQTINLVHFVDLNTYLPALQIKAEYSTDRVVSNFCGLNRGRIMLNAEVGKRLFLKGEIINLDINIINLSGVTVKCVFGRIMKTLTIYFDKPFLTEETFRDFVTKSRDFQGVKKYSETSYSLYIEIPPDLFVPNLRHSKLFKTTYQVQVVVKLSGCNTSMVLQFKIYLGHIPLSGIPMKPQRKGPYIRDDTTDSCTSFKL</sequence>
<feature type="domain" description="Arrestin C-terminal-like" evidence="3">
    <location>
        <begin position="87"/>
        <end position="221"/>
    </location>
</feature>
<dbReference type="SMART" id="SM01017">
    <property type="entry name" value="Arrestin_C"/>
    <property type="match status" value="1"/>
</dbReference>
<organism evidence="4 5">
    <name type="scientific">Cryptolaemus montrouzieri</name>
    <dbReference type="NCBI Taxonomy" id="559131"/>
    <lineage>
        <taxon>Eukaryota</taxon>
        <taxon>Metazoa</taxon>
        <taxon>Ecdysozoa</taxon>
        <taxon>Arthropoda</taxon>
        <taxon>Hexapoda</taxon>
        <taxon>Insecta</taxon>
        <taxon>Pterygota</taxon>
        <taxon>Neoptera</taxon>
        <taxon>Endopterygota</taxon>
        <taxon>Coleoptera</taxon>
        <taxon>Polyphaga</taxon>
        <taxon>Cucujiformia</taxon>
        <taxon>Coccinelloidea</taxon>
        <taxon>Coccinellidae</taxon>
        <taxon>Scymninae</taxon>
        <taxon>Scymnini</taxon>
        <taxon>Cryptolaemus</taxon>
    </lineage>
</organism>
<name>A0ABD2NNH0_9CUCU</name>
<dbReference type="EMBL" id="JABFTP020000124">
    <property type="protein sequence ID" value="KAL3280139.1"/>
    <property type="molecule type" value="Genomic_DNA"/>
</dbReference>
<dbReference type="PANTHER" id="PTHR11188">
    <property type="entry name" value="ARRESTIN DOMAIN CONTAINING PROTEIN"/>
    <property type="match status" value="1"/>
</dbReference>
<dbReference type="Proteomes" id="UP001516400">
    <property type="component" value="Unassembled WGS sequence"/>
</dbReference>
<keyword evidence="5" id="KW-1185">Reference proteome</keyword>
<dbReference type="Pfam" id="PF00339">
    <property type="entry name" value="Arrestin_N"/>
    <property type="match status" value="1"/>
</dbReference>
<dbReference type="InterPro" id="IPR050357">
    <property type="entry name" value="Arrestin_domain-protein"/>
</dbReference>
<protein>
    <recommendedName>
        <fullName evidence="3">Arrestin C-terminal-like domain-containing protein</fullName>
    </recommendedName>
</protein>
<comment type="caution">
    <text evidence="4">The sequence shown here is derived from an EMBL/GenBank/DDBJ whole genome shotgun (WGS) entry which is preliminary data.</text>
</comment>
<dbReference type="PANTHER" id="PTHR11188:SF176">
    <property type="entry name" value="ARRESTIN DOMAIN-CONTAINING PROTEIN 1"/>
    <property type="match status" value="1"/>
</dbReference>
<dbReference type="SUPFAM" id="SSF81296">
    <property type="entry name" value="E set domains"/>
    <property type="match status" value="2"/>
</dbReference>
<dbReference type="AlphaFoldDB" id="A0ABD2NNH0"/>
<dbReference type="InterPro" id="IPR011021">
    <property type="entry name" value="Arrestin-like_N"/>
</dbReference>
<evidence type="ECO:0000256" key="1">
    <source>
        <dbReference type="ARBA" id="ARBA00005298"/>
    </source>
</evidence>
<evidence type="ECO:0000256" key="2">
    <source>
        <dbReference type="ARBA" id="ARBA00022606"/>
    </source>
</evidence>
<dbReference type="Pfam" id="PF02752">
    <property type="entry name" value="Arrestin_C"/>
    <property type="match status" value="1"/>
</dbReference>
<evidence type="ECO:0000313" key="5">
    <source>
        <dbReference type="Proteomes" id="UP001516400"/>
    </source>
</evidence>
<dbReference type="InterPro" id="IPR014756">
    <property type="entry name" value="Ig_E-set"/>
</dbReference>
<keyword evidence="2" id="KW-0716">Sensory transduction</keyword>
<accession>A0ABD2NNH0</accession>
<reference evidence="4 5" key="1">
    <citation type="journal article" date="2021" name="BMC Biol.">
        <title>Horizontally acquired antibacterial genes associated with adaptive radiation of ladybird beetles.</title>
        <authorList>
            <person name="Li H.S."/>
            <person name="Tang X.F."/>
            <person name="Huang Y.H."/>
            <person name="Xu Z.Y."/>
            <person name="Chen M.L."/>
            <person name="Du X.Y."/>
            <person name="Qiu B.Y."/>
            <person name="Chen P.T."/>
            <person name="Zhang W."/>
            <person name="Slipinski A."/>
            <person name="Escalona H.E."/>
            <person name="Waterhouse R.M."/>
            <person name="Zwick A."/>
            <person name="Pang H."/>
        </authorList>
    </citation>
    <scope>NUCLEOTIDE SEQUENCE [LARGE SCALE GENOMIC DNA]</scope>
    <source>
        <strain evidence="4">SYSU2018</strain>
    </source>
</reference>
<dbReference type="InterPro" id="IPR011022">
    <property type="entry name" value="Arrestin_C-like"/>
</dbReference>